<accession>A0A4Z0V7N8</accession>
<name>A0A4Z0V7N8_9BACT</name>
<dbReference type="Pfam" id="PF08713">
    <property type="entry name" value="DNA_alkylation"/>
    <property type="match status" value="1"/>
</dbReference>
<sequence length="196" mass="22135">MPEYNRMQIIKRRFFAMRNGIIADTLRKAGLEYKIIFGLNLPQITEIAAEQPHEADLAEELWADRRTRESLMLAPMLYPAADMDSATAARWIRTAPTTEVADVLCLKLLRHIPEAIDLAIEAAGSDEEMVRYTALRLMFNLLNTASSPAGREAGFPSPKEIAHIMHPFVKAERQAASRLTQTLSIQLLDEIEFILE</sequence>
<dbReference type="AlphaFoldDB" id="A0A4Z0V7N8"/>
<dbReference type="Proteomes" id="UP000297635">
    <property type="component" value="Unassembled WGS sequence"/>
</dbReference>
<proteinExistence type="predicted"/>
<protein>
    <submittedName>
        <fullName evidence="1">Uncharacterized protein</fullName>
    </submittedName>
</protein>
<keyword evidence="2" id="KW-1185">Reference proteome</keyword>
<evidence type="ECO:0000313" key="1">
    <source>
        <dbReference type="EMBL" id="TGG39743.1"/>
    </source>
</evidence>
<dbReference type="InterPro" id="IPR014825">
    <property type="entry name" value="DNA_alkylation"/>
</dbReference>
<reference evidence="1 2" key="1">
    <citation type="submission" date="2019-02" db="EMBL/GenBank/DDBJ databases">
        <title>Isolation and identification of novel species under the genus Muribaculum.</title>
        <authorList>
            <person name="Miyake S."/>
            <person name="Ding Y."/>
            <person name="Low A."/>
            <person name="Soh M."/>
            <person name="Seedorf H."/>
        </authorList>
    </citation>
    <scope>NUCLEOTIDE SEQUENCE [LARGE SCALE GENOMIC DNA]</scope>
    <source>
        <strain evidence="1 2">TLL-A3</strain>
    </source>
</reference>
<organism evidence="1 2">
    <name type="scientific">Duncaniella freteri</name>
    <dbReference type="NCBI Taxonomy" id="2530391"/>
    <lineage>
        <taxon>Bacteria</taxon>
        <taxon>Pseudomonadati</taxon>
        <taxon>Bacteroidota</taxon>
        <taxon>Bacteroidia</taxon>
        <taxon>Bacteroidales</taxon>
        <taxon>Muribaculaceae</taxon>
        <taxon>Duncaniella</taxon>
    </lineage>
</organism>
<dbReference type="PANTHER" id="PTHR41291:SF1">
    <property type="entry name" value="DNA ALKYLATION REPAIR PROTEIN"/>
    <property type="match status" value="1"/>
</dbReference>
<comment type="caution">
    <text evidence="1">The sequence shown here is derived from an EMBL/GenBank/DDBJ whole genome shotgun (WGS) entry which is preliminary data.</text>
</comment>
<evidence type="ECO:0000313" key="2">
    <source>
        <dbReference type="Proteomes" id="UP000297635"/>
    </source>
</evidence>
<dbReference type="PANTHER" id="PTHR41291">
    <property type="entry name" value="DNA ALKYLATION REPAIR PROTEIN"/>
    <property type="match status" value="1"/>
</dbReference>
<dbReference type="Gene3D" id="1.25.10.90">
    <property type="match status" value="1"/>
</dbReference>
<dbReference type="SUPFAM" id="SSF48371">
    <property type="entry name" value="ARM repeat"/>
    <property type="match status" value="1"/>
</dbReference>
<dbReference type="EMBL" id="SJSA01000001">
    <property type="protein sequence ID" value="TGG39743.1"/>
    <property type="molecule type" value="Genomic_DNA"/>
</dbReference>
<gene>
    <name evidence="1" type="ORF">EZ315_03135</name>
</gene>
<dbReference type="RefSeq" id="WP_135470535.1">
    <property type="nucleotide sequence ID" value="NZ_CASGTF010000007.1"/>
</dbReference>
<dbReference type="InterPro" id="IPR016024">
    <property type="entry name" value="ARM-type_fold"/>
</dbReference>